<dbReference type="Gene3D" id="3.30.470.20">
    <property type="entry name" value="ATP-grasp fold, B domain"/>
    <property type="match status" value="1"/>
</dbReference>
<keyword evidence="16" id="KW-1185">Reference proteome</keyword>
<dbReference type="InterPro" id="IPR002192">
    <property type="entry name" value="PPDK_AMP/ATP-bd"/>
</dbReference>
<evidence type="ECO:0000256" key="11">
    <source>
        <dbReference type="PIRNR" id="PIRNR000853"/>
    </source>
</evidence>
<keyword evidence="5" id="KW-0808">Transferase</keyword>
<evidence type="ECO:0000256" key="9">
    <source>
        <dbReference type="ARBA" id="ARBA00022840"/>
    </source>
</evidence>
<sequence length="904" mass="98010">MARYVKDFSEGDKDQKDLLGGKGANLAEMTRLGLPVPPGFTITTEACRAYMRTGEVPPELRVEVTMAVRHLEDELGRRLGDFHEPLLVSVRSGAKFSMPGMMETVLNVGLNDASVQGLAELSGDERFAWDSYRRLVQMFGRTVLGIDPDLFADALDKAKAARGVTADVDLDAGDLRALVDTYKQIVRDESGREFPQHPREQLDLAIVAVLDSWGTDRARLYRRKERIPDDLGTAVNVCSMVFGNLGPTSGTGVAFTRDPGNGRLGDYGDYLVNAQGEDVVAGIRNTLSLADLEQVDPAAYAELRQAMRRLETHYRDLCDIEFTIERGKLWMLQTRVGKRTAPAAFRIACQLVDEHLITMDEALSRVTGAQLSQLQFPQFAADGVDRVLLTRAMPASPGAAVGMAVFDPATAEQWAAEGKDVVLVRRETNPDDLGGMIAAVGVLTARGGKTSHAAVVARGMGRTCVVGAEELVVDATARTMVTRGGRTVTEGEVIAIDGTSGEVFLGDVPVVPSPVQRYLEDGLEVALDEAPDDETRDLVLAVHRILEHADTTRRLRVHANADTAEDATRARSLGAEGIGLCRTEHMFLGERRVLVERVVLADDDDGRQEALDALLPLQRQDFTDLLAVMDGLPTTIRLIDPPLHEFLPDLTELSVRVALAAERGSVDERDVTLLAAVRRMHEANPMLGLRGVRLGLVVPGLFDLQIRAVAEAVAARLADGGHPHAEIMVPLVASVQELRLVRERATTIMAEVSAEQGVTVDLPVGCMIELPRAALTADRLATQAQFFSFGTNDLTQTTWGFSRDDVEGAFFSQYTANGVLSVSPFETIDVTGVGQLVRIAVERGRTARADLTLGVCGEHGGDPESIRFFDAVGLDYVSCSPFRVPIARLEAGRAAVEHEASDSR</sequence>
<evidence type="ECO:0000256" key="10">
    <source>
        <dbReference type="ARBA" id="ARBA00022842"/>
    </source>
</evidence>
<dbReference type="InterPro" id="IPR040442">
    <property type="entry name" value="Pyrv_kinase-like_dom_sf"/>
</dbReference>
<dbReference type="Proteomes" id="UP000614741">
    <property type="component" value="Unassembled WGS sequence"/>
</dbReference>
<dbReference type="NCBIfam" id="NF004531">
    <property type="entry name" value="PRK05878.1"/>
    <property type="match status" value="1"/>
</dbReference>
<keyword evidence="15" id="KW-0670">Pyruvate</keyword>
<dbReference type="EMBL" id="BONP01000008">
    <property type="protein sequence ID" value="GIG39908.1"/>
    <property type="molecule type" value="Genomic_DNA"/>
</dbReference>
<evidence type="ECO:0000256" key="4">
    <source>
        <dbReference type="ARBA" id="ARBA00020138"/>
    </source>
</evidence>
<evidence type="ECO:0000259" key="14">
    <source>
        <dbReference type="Pfam" id="PF02896"/>
    </source>
</evidence>
<reference evidence="15 16" key="1">
    <citation type="submission" date="2021-01" db="EMBL/GenBank/DDBJ databases">
        <title>Whole genome shotgun sequence of Cellulomonas phragmiteti NBRC 110785.</title>
        <authorList>
            <person name="Komaki H."/>
            <person name="Tamura T."/>
        </authorList>
    </citation>
    <scope>NUCLEOTIDE SEQUENCE [LARGE SCALE GENOMIC DNA]</scope>
    <source>
        <strain evidence="15 16">NBRC 110785</strain>
    </source>
</reference>
<dbReference type="SUPFAM" id="SSF51621">
    <property type="entry name" value="Phosphoenolpyruvate/pyruvate domain"/>
    <property type="match status" value="1"/>
</dbReference>
<keyword evidence="10" id="KW-0460">Magnesium</keyword>
<dbReference type="Gene3D" id="3.20.20.60">
    <property type="entry name" value="Phosphoenolpyruvate-binding domains"/>
    <property type="match status" value="1"/>
</dbReference>
<dbReference type="Pfam" id="PF00391">
    <property type="entry name" value="PEP-utilizers"/>
    <property type="match status" value="1"/>
</dbReference>
<evidence type="ECO:0000256" key="1">
    <source>
        <dbReference type="ARBA" id="ARBA00001946"/>
    </source>
</evidence>
<dbReference type="EC" id="2.7.9.1" evidence="3 11"/>
<dbReference type="PANTHER" id="PTHR22931">
    <property type="entry name" value="PHOSPHOENOLPYRUVATE DIKINASE-RELATED"/>
    <property type="match status" value="1"/>
</dbReference>
<dbReference type="SUPFAM" id="SSF52009">
    <property type="entry name" value="Phosphohistidine domain"/>
    <property type="match status" value="1"/>
</dbReference>
<evidence type="ECO:0000313" key="15">
    <source>
        <dbReference type="EMBL" id="GIG39908.1"/>
    </source>
</evidence>
<dbReference type="InterPro" id="IPR008279">
    <property type="entry name" value="PEP-util_enz_mobile_dom"/>
</dbReference>
<evidence type="ECO:0000256" key="7">
    <source>
        <dbReference type="ARBA" id="ARBA00022741"/>
    </source>
</evidence>
<evidence type="ECO:0000256" key="5">
    <source>
        <dbReference type="ARBA" id="ARBA00022679"/>
    </source>
</evidence>
<gene>
    <name evidence="15" type="ORF">Cph01nite_16700</name>
</gene>
<keyword evidence="9" id="KW-0067">ATP-binding</keyword>
<feature type="domain" description="PEP-utilising enzyme mobile" evidence="12">
    <location>
        <begin position="419"/>
        <end position="501"/>
    </location>
</feature>
<evidence type="ECO:0000256" key="6">
    <source>
        <dbReference type="ARBA" id="ARBA00022723"/>
    </source>
</evidence>
<evidence type="ECO:0000256" key="8">
    <source>
        <dbReference type="ARBA" id="ARBA00022777"/>
    </source>
</evidence>
<keyword evidence="8" id="KW-0418">Kinase</keyword>
<keyword evidence="6" id="KW-0479">Metal-binding</keyword>
<feature type="domain" description="PEP-utilising enzyme C-terminal" evidence="14">
    <location>
        <begin position="547"/>
        <end position="892"/>
    </location>
</feature>
<protein>
    <recommendedName>
        <fullName evidence="4 11">Pyruvate, phosphate dikinase</fullName>
        <ecNumber evidence="3 11">2.7.9.1</ecNumber>
    </recommendedName>
</protein>
<dbReference type="InterPro" id="IPR013815">
    <property type="entry name" value="ATP_grasp_subdomain_1"/>
</dbReference>
<dbReference type="PANTHER" id="PTHR22931:SF9">
    <property type="entry name" value="PYRUVATE, PHOSPHATE DIKINASE 1, CHLOROPLASTIC"/>
    <property type="match status" value="1"/>
</dbReference>
<evidence type="ECO:0000256" key="2">
    <source>
        <dbReference type="ARBA" id="ARBA00007837"/>
    </source>
</evidence>
<comment type="similarity">
    <text evidence="2 11">Belongs to the PEP-utilizing enzyme family.</text>
</comment>
<feature type="domain" description="Pyruvate phosphate dikinase AMP/ATP-binding" evidence="13">
    <location>
        <begin position="53"/>
        <end position="285"/>
    </location>
</feature>
<dbReference type="PIRSF" id="PIRSF000853">
    <property type="entry name" value="PPDK"/>
    <property type="match status" value="1"/>
</dbReference>
<dbReference type="Pfam" id="PF01326">
    <property type="entry name" value="PPDK_N"/>
    <property type="match status" value="2"/>
</dbReference>
<feature type="domain" description="Pyruvate phosphate dikinase AMP/ATP-binding" evidence="13">
    <location>
        <begin position="296"/>
        <end position="342"/>
    </location>
</feature>
<accession>A0ABQ4DKM5</accession>
<name>A0ABQ4DKM5_9CELL</name>
<evidence type="ECO:0000259" key="12">
    <source>
        <dbReference type="Pfam" id="PF00391"/>
    </source>
</evidence>
<comment type="catalytic activity">
    <reaction evidence="11">
        <text>pyruvate + phosphate + ATP = phosphoenolpyruvate + AMP + diphosphate + H(+)</text>
        <dbReference type="Rhea" id="RHEA:10756"/>
        <dbReference type="ChEBI" id="CHEBI:15361"/>
        <dbReference type="ChEBI" id="CHEBI:15378"/>
        <dbReference type="ChEBI" id="CHEBI:30616"/>
        <dbReference type="ChEBI" id="CHEBI:33019"/>
        <dbReference type="ChEBI" id="CHEBI:43474"/>
        <dbReference type="ChEBI" id="CHEBI:58702"/>
        <dbReference type="ChEBI" id="CHEBI:456215"/>
        <dbReference type="EC" id="2.7.9.1"/>
    </reaction>
</comment>
<dbReference type="InterPro" id="IPR018274">
    <property type="entry name" value="PEP_util_AS"/>
</dbReference>
<dbReference type="InterPro" id="IPR010121">
    <property type="entry name" value="Pyruvate_phosphate_dikinase"/>
</dbReference>
<organism evidence="15 16">
    <name type="scientific">Cellulomonas phragmiteti</name>
    <dbReference type="NCBI Taxonomy" id="478780"/>
    <lineage>
        <taxon>Bacteria</taxon>
        <taxon>Bacillati</taxon>
        <taxon>Actinomycetota</taxon>
        <taxon>Actinomycetes</taxon>
        <taxon>Micrococcales</taxon>
        <taxon>Cellulomonadaceae</taxon>
        <taxon>Cellulomonas</taxon>
    </lineage>
</organism>
<dbReference type="Gene3D" id="1.10.189.10">
    <property type="entry name" value="Pyruvate Phosphate Dikinase, domain 2"/>
    <property type="match status" value="1"/>
</dbReference>
<dbReference type="PROSITE" id="PS00370">
    <property type="entry name" value="PEP_ENZYMES_PHOS_SITE"/>
    <property type="match status" value="1"/>
</dbReference>
<keyword evidence="7" id="KW-0547">Nucleotide-binding</keyword>
<dbReference type="Gene3D" id="3.30.1490.20">
    <property type="entry name" value="ATP-grasp fold, A domain"/>
    <property type="match status" value="1"/>
</dbReference>
<proteinExistence type="inferred from homology"/>
<dbReference type="Pfam" id="PF02896">
    <property type="entry name" value="PEP-utilizers_C"/>
    <property type="match status" value="1"/>
</dbReference>
<evidence type="ECO:0000256" key="3">
    <source>
        <dbReference type="ARBA" id="ARBA00011994"/>
    </source>
</evidence>
<evidence type="ECO:0000259" key="13">
    <source>
        <dbReference type="Pfam" id="PF01326"/>
    </source>
</evidence>
<dbReference type="InterPro" id="IPR036637">
    <property type="entry name" value="Phosphohistidine_dom_sf"/>
</dbReference>
<dbReference type="Gene3D" id="1.20.80.30">
    <property type="match status" value="1"/>
</dbReference>
<dbReference type="SUPFAM" id="SSF56059">
    <property type="entry name" value="Glutathione synthetase ATP-binding domain-like"/>
    <property type="match status" value="1"/>
</dbReference>
<evidence type="ECO:0000313" key="16">
    <source>
        <dbReference type="Proteomes" id="UP000614741"/>
    </source>
</evidence>
<dbReference type="InterPro" id="IPR000121">
    <property type="entry name" value="PEP_util_C"/>
</dbReference>
<dbReference type="RefSeq" id="WP_203673206.1">
    <property type="nucleotide sequence ID" value="NZ_BONP01000008.1"/>
</dbReference>
<dbReference type="Gene3D" id="3.50.30.10">
    <property type="entry name" value="Phosphohistidine domain"/>
    <property type="match status" value="1"/>
</dbReference>
<dbReference type="InterPro" id="IPR015813">
    <property type="entry name" value="Pyrv/PenolPyrv_kinase-like_dom"/>
</dbReference>
<dbReference type="NCBIfam" id="TIGR01828">
    <property type="entry name" value="pyru_phos_dikin"/>
    <property type="match status" value="1"/>
</dbReference>
<comment type="cofactor">
    <cofactor evidence="1 11">
        <name>Mg(2+)</name>
        <dbReference type="ChEBI" id="CHEBI:18420"/>
    </cofactor>
</comment>
<comment type="caution">
    <text evidence="15">The sequence shown here is derived from an EMBL/GenBank/DDBJ whole genome shotgun (WGS) entry which is preliminary data.</text>
</comment>